<name>A0AAN6M6D0_9PLEO</name>
<feature type="compositionally biased region" description="Basic residues" evidence="1">
    <location>
        <begin position="121"/>
        <end position="134"/>
    </location>
</feature>
<feature type="region of interest" description="Disordered" evidence="1">
    <location>
        <begin position="287"/>
        <end position="383"/>
    </location>
</feature>
<protein>
    <submittedName>
        <fullName evidence="2">Uncharacterized protein</fullName>
    </submittedName>
</protein>
<gene>
    <name evidence="2" type="ORF">GRF29_1g411518</name>
</gene>
<evidence type="ECO:0000313" key="3">
    <source>
        <dbReference type="Proteomes" id="UP001280581"/>
    </source>
</evidence>
<dbReference type="EMBL" id="WVTA01000001">
    <property type="protein sequence ID" value="KAK3216613.1"/>
    <property type="molecule type" value="Genomic_DNA"/>
</dbReference>
<evidence type="ECO:0000313" key="2">
    <source>
        <dbReference type="EMBL" id="KAK3216613.1"/>
    </source>
</evidence>
<accession>A0AAN6M6D0</accession>
<comment type="caution">
    <text evidence="2">The sequence shown here is derived from an EMBL/GenBank/DDBJ whole genome shotgun (WGS) entry which is preliminary data.</text>
</comment>
<dbReference type="AlphaFoldDB" id="A0AAN6M6D0"/>
<feature type="compositionally biased region" description="Low complexity" evidence="1">
    <location>
        <begin position="344"/>
        <end position="362"/>
    </location>
</feature>
<feature type="compositionally biased region" description="Polar residues" evidence="1">
    <location>
        <begin position="171"/>
        <end position="180"/>
    </location>
</feature>
<feature type="region of interest" description="Disordered" evidence="1">
    <location>
        <begin position="42"/>
        <end position="187"/>
    </location>
</feature>
<feature type="compositionally biased region" description="Polar residues" evidence="1">
    <location>
        <begin position="68"/>
        <end position="108"/>
    </location>
</feature>
<reference evidence="2 3" key="1">
    <citation type="submission" date="2021-02" db="EMBL/GenBank/DDBJ databases">
        <title>Genome assembly of Pseudopithomyces chartarum.</title>
        <authorList>
            <person name="Jauregui R."/>
            <person name="Singh J."/>
            <person name="Voisey C."/>
        </authorList>
    </citation>
    <scope>NUCLEOTIDE SEQUENCE [LARGE SCALE GENOMIC DNA]</scope>
    <source>
        <strain evidence="2 3">AGR01</strain>
    </source>
</reference>
<sequence>MIPDAQLLTGPTSLATYNPDLSFTAKSLLSSSFIFLQVSPDTKNQDRMAEPPPRSRSTTNEDGDLWFSMSSARRQPEQSAYQATSFHHATRSSSANQHPLPSISTTVELNKPLPPSPESQKKHKPLLNLMKKRPSGSIDSSHLQPEPLRFHKRHPSSDTLRPQPEHHHQQSRSMPSSPLQYNPPDMQRAHSAVGYHDEVPQYQPYRARPQLLDQQRAVSAETYLNPSPPPPRRGSTFPESASPSAATARESVSGAPRPHTWVSPTETFGDATDFHLFAEAIAGLPGGFDPLSPTETPRLQGSLFARGSQNDRIPLLAREPTRRAPPPVTEIPQYDWTPQPPSSQYPFSSSALPQPSASALPQTSASALPRRDSYDINAPPSMPNNLNAINLELERLGLADNERPPDDELPDYAQSQAEMAALRRNEASARARELESRWNLSRGWRR</sequence>
<feature type="region of interest" description="Disordered" evidence="1">
    <location>
        <begin position="222"/>
        <end position="265"/>
    </location>
</feature>
<dbReference type="Proteomes" id="UP001280581">
    <property type="component" value="Unassembled WGS sequence"/>
</dbReference>
<proteinExistence type="predicted"/>
<evidence type="ECO:0000256" key="1">
    <source>
        <dbReference type="SAM" id="MobiDB-lite"/>
    </source>
</evidence>
<organism evidence="2 3">
    <name type="scientific">Pseudopithomyces chartarum</name>
    <dbReference type="NCBI Taxonomy" id="1892770"/>
    <lineage>
        <taxon>Eukaryota</taxon>
        <taxon>Fungi</taxon>
        <taxon>Dikarya</taxon>
        <taxon>Ascomycota</taxon>
        <taxon>Pezizomycotina</taxon>
        <taxon>Dothideomycetes</taxon>
        <taxon>Pleosporomycetidae</taxon>
        <taxon>Pleosporales</taxon>
        <taxon>Massarineae</taxon>
        <taxon>Didymosphaeriaceae</taxon>
        <taxon>Pseudopithomyces</taxon>
    </lineage>
</organism>
<keyword evidence="3" id="KW-1185">Reference proteome</keyword>